<proteinExistence type="predicted"/>
<dbReference type="CDD" id="cd05829">
    <property type="entry name" value="Sortase_F"/>
    <property type="match status" value="1"/>
</dbReference>
<keyword evidence="4" id="KW-1185">Reference proteome</keyword>
<dbReference type="Gene3D" id="2.40.260.10">
    <property type="entry name" value="Sortase"/>
    <property type="match status" value="1"/>
</dbReference>
<dbReference type="Proteomes" id="UP001164506">
    <property type="component" value="Chromosome"/>
</dbReference>
<dbReference type="EMBL" id="CP084204">
    <property type="protein sequence ID" value="UZX22072.1"/>
    <property type="molecule type" value="Genomic_DNA"/>
</dbReference>
<accession>A0ABY6QXP3</accession>
<gene>
    <name evidence="3" type="ORF">LDH80_15650</name>
</gene>
<dbReference type="InterPro" id="IPR005754">
    <property type="entry name" value="Sortase"/>
</dbReference>
<protein>
    <submittedName>
        <fullName evidence="3">Class F sortase</fullName>
    </submittedName>
</protein>
<name>A0ABY6QXP3_9ACTN</name>
<dbReference type="NCBIfam" id="NF033748">
    <property type="entry name" value="class_F_sortase"/>
    <property type="match status" value="1"/>
</dbReference>
<feature type="chain" id="PRO_5046250830" evidence="2">
    <location>
        <begin position="28"/>
        <end position="211"/>
    </location>
</feature>
<evidence type="ECO:0000256" key="2">
    <source>
        <dbReference type="SAM" id="SignalP"/>
    </source>
</evidence>
<evidence type="ECO:0000256" key="1">
    <source>
        <dbReference type="ARBA" id="ARBA00022801"/>
    </source>
</evidence>
<dbReference type="PROSITE" id="PS51257">
    <property type="entry name" value="PROKAR_LIPOPROTEIN"/>
    <property type="match status" value="1"/>
</dbReference>
<dbReference type="GeneID" id="95600900"/>
<reference evidence="3" key="1">
    <citation type="submission" date="2021-09" db="EMBL/GenBank/DDBJ databases">
        <title>Complete genome sequence and metabolic characterization of Streptomyces tanashiensis DSM 731 the producer of antibacterial Kalafungin and diverse secondary metabolites.</title>
        <authorList>
            <person name="Abbasi M.N."/>
            <person name="Anwar M.N."/>
            <person name="Alam K."/>
            <person name="Shoaib M."/>
            <person name="Lin Z."/>
            <person name="Hayat M."/>
            <person name="Ali M.I."/>
            <person name="Malik H.M.T."/>
            <person name="Ahmed I."/>
            <person name="Li A."/>
            <person name="Hailong Wang H."/>
            <person name="Zhang Y."/>
        </authorList>
    </citation>
    <scope>NUCLEOTIDE SEQUENCE</scope>
    <source>
        <strain evidence="3">Kala</strain>
    </source>
</reference>
<keyword evidence="2" id="KW-0732">Signal</keyword>
<dbReference type="InterPro" id="IPR023365">
    <property type="entry name" value="Sortase_dom-sf"/>
</dbReference>
<dbReference type="InterPro" id="IPR042001">
    <property type="entry name" value="Sortase_F"/>
</dbReference>
<organism evidence="3 4">
    <name type="scientific">Streptomyces tanashiensis</name>
    <dbReference type="NCBI Taxonomy" id="67367"/>
    <lineage>
        <taxon>Bacteria</taxon>
        <taxon>Bacillati</taxon>
        <taxon>Actinomycetota</taxon>
        <taxon>Actinomycetes</taxon>
        <taxon>Kitasatosporales</taxon>
        <taxon>Streptomycetaceae</taxon>
        <taxon>Streptomyces</taxon>
    </lineage>
</organism>
<dbReference type="SUPFAM" id="SSF63817">
    <property type="entry name" value="Sortase"/>
    <property type="match status" value="1"/>
</dbReference>
<feature type="signal peptide" evidence="2">
    <location>
        <begin position="1"/>
        <end position="27"/>
    </location>
</feature>
<dbReference type="Pfam" id="PF04203">
    <property type="entry name" value="Sortase"/>
    <property type="match status" value="1"/>
</dbReference>
<dbReference type="RefSeq" id="WP_267258905.1">
    <property type="nucleotide sequence ID" value="NZ_CP084204.1"/>
</dbReference>
<evidence type="ECO:0000313" key="3">
    <source>
        <dbReference type="EMBL" id="UZX22072.1"/>
    </source>
</evidence>
<sequence length="211" mass="21697">MSRRPARTRTASVLLLAALVALTGCSAGGGSGAATPPAHIARATAPAPKATTAPVRPLARSLPVRVRVPAAGVDAGPVLSLGLNADGTVEVPSVADADRIGWYDKGVTPGETGPAVLIGHFDTARGPAVLKNVSRLRVGDEITVTRADGTSAVFRVRELEQVDKDAFPTAKVYGNTTRPELRLVTCGGELVDGHRPDNIIVYADLVAARAA</sequence>
<keyword evidence="1" id="KW-0378">Hydrolase</keyword>
<evidence type="ECO:0000313" key="4">
    <source>
        <dbReference type="Proteomes" id="UP001164506"/>
    </source>
</evidence>